<organism evidence="1 2">
    <name type="scientific">Aspergillus tanneri</name>
    <dbReference type="NCBI Taxonomy" id="1220188"/>
    <lineage>
        <taxon>Eukaryota</taxon>
        <taxon>Fungi</taxon>
        <taxon>Dikarya</taxon>
        <taxon>Ascomycota</taxon>
        <taxon>Pezizomycotina</taxon>
        <taxon>Eurotiomycetes</taxon>
        <taxon>Eurotiomycetidae</taxon>
        <taxon>Eurotiales</taxon>
        <taxon>Aspergillaceae</taxon>
        <taxon>Aspergillus</taxon>
        <taxon>Aspergillus subgen. Circumdati</taxon>
    </lineage>
</organism>
<proteinExistence type="predicted"/>
<protein>
    <submittedName>
        <fullName evidence="1">Uncharacterized protein</fullName>
    </submittedName>
</protein>
<evidence type="ECO:0000313" key="1">
    <source>
        <dbReference type="EMBL" id="THC88840.1"/>
    </source>
</evidence>
<keyword evidence="2" id="KW-1185">Reference proteome</keyword>
<evidence type="ECO:0000313" key="2">
    <source>
        <dbReference type="Proteomes" id="UP000308092"/>
    </source>
</evidence>
<reference evidence="1 2" key="1">
    <citation type="submission" date="2019-03" db="EMBL/GenBank/DDBJ databases">
        <title>The genome sequence of a newly discovered highly antifungal drug resistant Aspergillus species, Aspergillus tanneri NIH 1004.</title>
        <authorList>
            <person name="Mounaud S."/>
            <person name="Singh I."/>
            <person name="Joardar V."/>
            <person name="Pakala S."/>
            <person name="Pakala S."/>
            <person name="Venepally P."/>
            <person name="Hoover J."/>
            <person name="Nierman W."/>
            <person name="Chung J."/>
            <person name="Losada L."/>
        </authorList>
    </citation>
    <scope>NUCLEOTIDE SEQUENCE [LARGE SCALE GENOMIC DNA]</scope>
    <source>
        <strain evidence="1 2">NIH1004</strain>
    </source>
</reference>
<sequence>MHLAQEEEKKYSRTNK</sequence>
<name>A0A4S3J235_9EURO</name>
<gene>
    <name evidence="1" type="ORF">EYZ11_011714</name>
</gene>
<dbReference type="AlphaFoldDB" id="A0A4S3J235"/>
<accession>A0A4S3J235</accession>
<dbReference type="EMBL" id="SOSA01000758">
    <property type="protein sequence ID" value="THC88840.1"/>
    <property type="molecule type" value="Genomic_DNA"/>
</dbReference>
<dbReference type="Proteomes" id="UP000308092">
    <property type="component" value="Unassembled WGS sequence"/>
</dbReference>
<dbReference type="VEuPathDB" id="FungiDB:EYZ11_011714"/>
<comment type="caution">
    <text evidence="1">The sequence shown here is derived from an EMBL/GenBank/DDBJ whole genome shotgun (WGS) entry which is preliminary data.</text>
</comment>